<dbReference type="InterPro" id="IPR011990">
    <property type="entry name" value="TPR-like_helical_dom_sf"/>
</dbReference>
<dbReference type="Gene3D" id="3.40.50.10140">
    <property type="entry name" value="Toll/interleukin-1 receptor homology (TIR) domain"/>
    <property type="match status" value="1"/>
</dbReference>
<dbReference type="SUPFAM" id="SSF48452">
    <property type="entry name" value="TPR-like"/>
    <property type="match status" value="2"/>
</dbReference>
<organism evidence="2 3">
    <name type="scientific">Actinoallomurus bryophytorum</name>
    <dbReference type="NCBI Taxonomy" id="1490222"/>
    <lineage>
        <taxon>Bacteria</taxon>
        <taxon>Bacillati</taxon>
        <taxon>Actinomycetota</taxon>
        <taxon>Actinomycetes</taxon>
        <taxon>Streptosporangiales</taxon>
        <taxon>Thermomonosporaceae</taxon>
        <taxon>Actinoallomurus</taxon>
    </lineage>
</organism>
<dbReference type="InterPro" id="IPR053137">
    <property type="entry name" value="NLR-like"/>
</dbReference>
<evidence type="ECO:0000313" key="3">
    <source>
        <dbReference type="Proteomes" id="UP000316096"/>
    </source>
</evidence>
<keyword evidence="3" id="KW-1185">Reference proteome</keyword>
<dbReference type="AlphaFoldDB" id="A0A543CJE0"/>
<sequence length="948" mass="102883">MPGSMFAGISRRFRPERRYDVFFCYSWKDKREADAMVAALRAHRVNGRALRVFQDDKEMKDYDLITPAVNAALARSRCLVVLYSENLPASAYCRFELRYALSAAHCLDGTPQRVMAILRNVAYEDVRPGSLGALRLPDPRTATRDHLVASIGARVARTDRRVLGDAGEAPPPRWFPGPLAGTRSFHGRDLEVWDVYDALHEHQDPSFGGVSVARIVGLGGQGKTALAEQYARAFAADYPGGVFVLRGFGSHLADRAEPHHVRLRHADLLADFARRLRLDVRHLDRAATAQALSDHLEETAQPYLWIIDDLPSGIDRDTFTSLLAPTRDGHTLITTRHRPDGYGDVWGSEVVLEGLDTGSALGLLTSRRPAADRTERAIALELTARLGCHPLALAVAAGLLARPDQDGFAGLAAAVDAAGPDVLELGERLWGDLPTGHRAGIAATMLRSVDHLGRAGRDLLRVASTLASAPVPRSLAEGILAYGDGTDPAASKRKAAEGFREASALSLIDDLRVGDQDHWIVHTMVIRTMRHADPDDPAWDRLRIGAVEELTAALDRTPGGFTTPALSGFLPHVHEVASALATEDEWHLVNEAGRVHVELSDVRSALVWYRRLYEACGDVLGAGHETTLTVLAGLGTAYGLMGDHETALDHKTRAYEGLAAMLGTDDPEVLTAYNNVAVTHHDRGDHEAARAIYARVYRTRRRVLGSQHTDTLSALSNYAIAVGAGGRHELALRLKRGLLRSCTAALGAEHPMTLDTLNNLAASVFALGDRSEAHRLLVDVHEARRRILGADHADTLTAGENAAVTAATRAEAVLVLEDVYRRRLNVLGPEHPETVRVLRTVLTWMLPREKVAAARERSGADDPESPAEPAVLLAIEAYDEAVERYGPDDPRTMVAGCHLAHGLALEGARTEAAEMIVELESGLREDLGGRDGATVAAGVLRAWIEETD</sequence>
<dbReference type="Pfam" id="PF13374">
    <property type="entry name" value="TPR_10"/>
    <property type="match status" value="1"/>
</dbReference>
<reference evidence="2 3" key="1">
    <citation type="submission" date="2019-06" db="EMBL/GenBank/DDBJ databases">
        <title>Sequencing the genomes of 1000 actinobacteria strains.</title>
        <authorList>
            <person name="Klenk H.-P."/>
        </authorList>
    </citation>
    <scope>NUCLEOTIDE SEQUENCE [LARGE SCALE GENOMIC DNA]</scope>
    <source>
        <strain evidence="2 3">DSM 102200</strain>
    </source>
</reference>
<dbReference type="SUPFAM" id="SSF52200">
    <property type="entry name" value="Toll/Interleukin receptor TIR domain"/>
    <property type="match status" value="1"/>
</dbReference>
<feature type="domain" description="TIR" evidence="1">
    <location>
        <begin position="17"/>
        <end position="147"/>
    </location>
</feature>
<dbReference type="Proteomes" id="UP000316096">
    <property type="component" value="Unassembled WGS sequence"/>
</dbReference>
<gene>
    <name evidence="2" type="ORF">FB559_2577</name>
</gene>
<accession>A0A543CJE0</accession>
<dbReference type="Pfam" id="PF13424">
    <property type="entry name" value="TPR_12"/>
    <property type="match status" value="2"/>
</dbReference>
<dbReference type="Gene3D" id="3.40.50.300">
    <property type="entry name" value="P-loop containing nucleotide triphosphate hydrolases"/>
    <property type="match status" value="1"/>
</dbReference>
<dbReference type="EMBL" id="VFOZ01000001">
    <property type="protein sequence ID" value="TQL97007.1"/>
    <property type="molecule type" value="Genomic_DNA"/>
</dbReference>
<dbReference type="SMART" id="SM00255">
    <property type="entry name" value="TIR"/>
    <property type="match status" value="1"/>
</dbReference>
<dbReference type="InterPro" id="IPR027417">
    <property type="entry name" value="P-loop_NTPase"/>
</dbReference>
<comment type="caution">
    <text evidence="2">The sequence shown here is derived from an EMBL/GenBank/DDBJ whole genome shotgun (WGS) entry which is preliminary data.</text>
</comment>
<dbReference type="InterPro" id="IPR000157">
    <property type="entry name" value="TIR_dom"/>
</dbReference>
<dbReference type="Pfam" id="PF13676">
    <property type="entry name" value="TIR_2"/>
    <property type="match status" value="1"/>
</dbReference>
<proteinExistence type="predicted"/>
<dbReference type="InterPro" id="IPR035897">
    <property type="entry name" value="Toll_tir_struct_dom_sf"/>
</dbReference>
<protein>
    <submittedName>
        <fullName evidence="2">Tetratricopeptide repeat protein</fullName>
    </submittedName>
</protein>
<evidence type="ECO:0000313" key="2">
    <source>
        <dbReference type="EMBL" id="TQL97007.1"/>
    </source>
</evidence>
<name>A0A543CJE0_9ACTN</name>
<dbReference type="PROSITE" id="PS50104">
    <property type="entry name" value="TIR"/>
    <property type="match status" value="1"/>
</dbReference>
<dbReference type="PANTHER" id="PTHR46082:SF6">
    <property type="entry name" value="AAA+ ATPASE DOMAIN-CONTAINING PROTEIN-RELATED"/>
    <property type="match status" value="1"/>
</dbReference>
<evidence type="ECO:0000259" key="1">
    <source>
        <dbReference type="PROSITE" id="PS50104"/>
    </source>
</evidence>
<dbReference type="PANTHER" id="PTHR46082">
    <property type="entry name" value="ATP/GTP-BINDING PROTEIN-RELATED"/>
    <property type="match status" value="1"/>
</dbReference>
<dbReference type="SUPFAM" id="SSF52540">
    <property type="entry name" value="P-loop containing nucleoside triphosphate hydrolases"/>
    <property type="match status" value="1"/>
</dbReference>
<dbReference type="GO" id="GO:0007165">
    <property type="term" value="P:signal transduction"/>
    <property type="evidence" value="ECO:0007669"/>
    <property type="project" value="InterPro"/>
</dbReference>
<dbReference type="Gene3D" id="1.25.40.10">
    <property type="entry name" value="Tetratricopeptide repeat domain"/>
    <property type="match status" value="2"/>
</dbReference>